<dbReference type="PANTHER" id="PTHR12677">
    <property type="entry name" value="GOLGI APPARATUS MEMBRANE PROTEIN TVP38-RELATED"/>
    <property type="match status" value="1"/>
</dbReference>
<evidence type="ECO:0000256" key="3">
    <source>
        <dbReference type="ARBA" id="ARBA00022692"/>
    </source>
</evidence>
<comment type="caution">
    <text evidence="6">Lacks conserved residue(s) required for the propagation of feature annotation.</text>
</comment>
<evidence type="ECO:0000259" key="7">
    <source>
        <dbReference type="Pfam" id="PF09335"/>
    </source>
</evidence>
<evidence type="ECO:0000256" key="4">
    <source>
        <dbReference type="ARBA" id="ARBA00022989"/>
    </source>
</evidence>
<dbReference type="Pfam" id="PF09335">
    <property type="entry name" value="VTT_dom"/>
    <property type="match status" value="1"/>
</dbReference>
<reference evidence="8" key="1">
    <citation type="submission" date="2015-09" db="EMBL/GenBank/DDBJ databases">
        <authorList>
            <consortium name="Pathogen Informatics"/>
        </authorList>
    </citation>
    <scope>NUCLEOTIDE SEQUENCE</scope>
    <source>
        <strain evidence="8">2789STDY5834896</strain>
    </source>
</reference>
<evidence type="ECO:0000256" key="1">
    <source>
        <dbReference type="ARBA" id="ARBA00004651"/>
    </source>
</evidence>
<protein>
    <recommendedName>
        <fullName evidence="6">TVP38/TMEM64 family membrane protein</fullName>
    </recommendedName>
</protein>
<evidence type="ECO:0000313" key="8">
    <source>
        <dbReference type="EMBL" id="SCJ57006.1"/>
    </source>
</evidence>
<keyword evidence="5 6" id="KW-0472">Membrane</keyword>
<feature type="transmembrane region" description="Helical" evidence="6">
    <location>
        <begin position="208"/>
        <end position="227"/>
    </location>
</feature>
<dbReference type="GO" id="GO:0005886">
    <property type="term" value="C:plasma membrane"/>
    <property type="evidence" value="ECO:0007669"/>
    <property type="project" value="UniProtKB-SubCell"/>
</dbReference>
<dbReference type="PANTHER" id="PTHR12677:SF59">
    <property type="entry name" value="GOLGI APPARATUS MEMBRANE PROTEIN TVP38-RELATED"/>
    <property type="match status" value="1"/>
</dbReference>
<gene>
    <name evidence="8" type="primary">ydjZ</name>
    <name evidence="8" type="ORF">SAMEA3545359_00857</name>
</gene>
<evidence type="ECO:0000256" key="2">
    <source>
        <dbReference type="ARBA" id="ARBA00022475"/>
    </source>
</evidence>
<dbReference type="EMBL" id="FMHG01000001">
    <property type="protein sequence ID" value="SCJ57006.1"/>
    <property type="molecule type" value="Genomic_DNA"/>
</dbReference>
<comment type="subcellular location">
    <subcellularLocation>
        <location evidence="1 6">Cell membrane</location>
        <topology evidence="1 6">Multi-pass membrane protein</topology>
    </subcellularLocation>
</comment>
<keyword evidence="2 6" id="KW-1003">Cell membrane</keyword>
<evidence type="ECO:0000256" key="5">
    <source>
        <dbReference type="ARBA" id="ARBA00023136"/>
    </source>
</evidence>
<feature type="transmembrane region" description="Helical" evidence="6">
    <location>
        <begin position="150"/>
        <end position="172"/>
    </location>
</feature>
<dbReference type="InterPro" id="IPR015414">
    <property type="entry name" value="TMEM64"/>
</dbReference>
<organism evidence="8">
    <name type="scientific">uncultured Anaerotruncus sp</name>
    <dbReference type="NCBI Taxonomy" id="905011"/>
    <lineage>
        <taxon>Bacteria</taxon>
        <taxon>Bacillati</taxon>
        <taxon>Bacillota</taxon>
        <taxon>Clostridia</taxon>
        <taxon>Eubacteriales</taxon>
        <taxon>Oscillospiraceae</taxon>
        <taxon>Anaerotruncus</taxon>
        <taxon>environmental samples</taxon>
    </lineage>
</organism>
<feature type="domain" description="VTT" evidence="7">
    <location>
        <begin position="81"/>
        <end position="199"/>
    </location>
</feature>
<proteinExistence type="inferred from homology"/>
<evidence type="ECO:0000256" key="6">
    <source>
        <dbReference type="RuleBase" id="RU366058"/>
    </source>
</evidence>
<keyword evidence="3 6" id="KW-0812">Transmembrane</keyword>
<accession>A0A1C6HHE9</accession>
<dbReference type="AlphaFoldDB" id="A0A1C6HHE9"/>
<feature type="transmembrane region" description="Helical" evidence="6">
    <location>
        <begin position="93"/>
        <end position="118"/>
    </location>
</feature>
<comment type="similarity">
    <text evidence="6">Belongs to the TVP38/TMEM64 family.</text>
</comment>
<sequence>MSVKKTDPHPRTGGKKFWRLAALVLIALLLAAAVWALWPAVRLLGQRGAAQKISAYLDSFGAGAAFMYLALQILQVVIAFLPGEPLEVLAGILYGTLPGLGLAMLGCLVGSALVFLLVRWLGEGFALRFFSAEKLQKLHFLTEKGRFERLVFLLFFIPGTPKDILTYVAGLTPITLPRFLLISTIARIPSIVTSTLAGHLLIQGRAAHSLYVFLATGLLSLAGMAIYQKILRAHQKRHDSRDSHES</sequence>
<name>A0A1C6HHE9_9FIRM</name>
<dbReference type="InterPro" id="IPR032816">
    <property type="entry name" value="VTT_dom"/>
</dbReference>
<feature type="transmembrane region" description="Helical" evidence="6">
    <location>
        <begin position="60"/>
        <end position="81"/>
    </location>
</feature>
<keyword evidence="4 6" id="KW-1133">Transmembrane helix</keyword>